<dbReference type="Pfam" id="PF00481">
    <property type="entry name" value="PP2C"/>
    <property type="match status" value="1"/>
</dbReference>
<dbReference type="InterPro" id="IPR001932">
    <property type="entry name" value="PPM-type_phosphatase-like_dom"/>
</dbReference>
<dbReference type="InterPro" id="IPR036457">
    <property type="entry name" value="PPM-type-like_dom_sf"/>
</dbReference>
<dbReference type="SUPFAM" id="SSF81606">
    <property type="entry name" value="PP2C-like"/>
    <property type="match status" value="1"/>
</dbReference>
<dbReference type="CDD" id="cd00143">
    <property type="entry name" value="PP2Cc"/>
    <property type="match status" value="1"/>
</dbReference>
<dbReference type="PROSITE" id="PS51746">
    <property type="entry name" value="PPM_2"/>
    <property type="match status" value="1"/>
</dbReference>
<evidence type="ECO:0000313" key="3">
    <source>
        <dbReference type="EMBL" id="KAL2794649.1"/>
    </source>
</evidence>
<name>A0ABR4G6J4_9EURO</name>
<sequence>MFRFIPRFLQTRRCRVPPQLTNGFRTGGNKHYSTNRLFETPRSRSKPIRYTAITTGVISSTGLWWLIKSSSTPEDDSVPSLDFGTKPLPEKHEPGLSPEQVTAILSKDAYSYLVRTIPGVDRYDGAQVASNSPCEDQFVHGQFPSPINFPSSDGTSDGNGNENHWMAWGVFDGHLGPQTADVLALSLLGSVTHRLRGLQPLKKGARISDEAIQHGISRGFVDLDEDIFATALSAAEPSNSEPLATKIREMQPAFAGSCALLTLFDPVTSTLHVACTGDSRAVLAQQNLDGTWTAIPLSTDQTGSNEAEISRVNAEHPGESSIVQGGRVLGLMVSRAFGDGQWKWPVKVQQELQTRFGGPGLLNPKYKVQTPPYITAEPVVTSTKVVPGRASVLILATDGLWDMVSSQQASELVGEWLHGQFTGRKSVKSGSGSAEAESGSGEPFDFGHFAKGVTWKFENERTTVQDENAAVHLMRNAFGGSHQELIAGRLAFEAPHSRRVRDDMTVQVVFFNTQDLVGSKGTTSDGEGNRK</sequence>
<dbReference type="Proteomes" id="UP001610563">
    <property type="component" value="Unassembled WGS sequence"/>
</dbReference>
<proteinExistence type="predicted"/>
<evidence type="ECO:0000259" key="2">
    <source>
        <dbReference type="PROSITE" id="PS51746"/>
    </source>
</evidence>
<dbReference type="EMBL" id="JBFTWV010000042">
    <property type="protein sequence ID" value="KAL2794649.1"/>
    <property type="molecule type" value="Genomic_DNA"/>
</dbReference>
<evidence type="ECO:0000313" key="4">
    <source>
        <dbReference type="Proteomes" id="UP001610563"/>
    </source>
</evidence>
<keyword evidence="4" id="KW-1185">Reference proteome</keyword>
<feature type="region of interest" description="Disordered" evidence="1">
    <location>
        <begin position="71"/>
        <end position="96"/>
    </location>
</feature>
<feature type="domain" description="PPM-type phosphatase" evidence="2">
    <location>
        <begin position="146"/>
        <end position="511"/>
    </location>
</feature>
<dbReference type="InterPro" id="IPR015655">
    <property type="entry name" value="PP2C"/>
</dbReference>
<dbReference type="PANTHER" id="PTHR13832:SF792">
    <property type="entry name" value="GM14286P"/>
    <property type="match status" value="1"/>
</dbReference>
<reference evidence="3 4" key="1">
    <citation type="submission" date="2024-07" db="EMBL/GenBank/DDBJ databases">
        <title>Section-level genome sequencing and comparative genomics of Aspergillus sections Usti and Cavernicolus.</title>
        <authorList>
            <consortium name="Lawrence Berkeley National Laboratory"/>
            <person name="Nybo J.L."/>
            <person name="Vesth T.C."/>
            <person name="Theobald S."/>
            <person name="Frisvad J.C."/>
            <person name="Larsen T.O."/>
            <person name="Kjaerboelling I."/>
            <person name="Rothschild-Mancinelli K."/>
            <person name="Lyhne E.K."/>
            <person name="Kogle M.E."/>
            <person name="Barry K."/>
            <person name="Clum A."/>
            <person name="Na H."/>
            <person name="Ledsgaard L."/>
            <person name="Lin J."/>
            <person name="Lipzen A."/>
            <person name="Kuo A."/>
            <person name="Riley R."/>
            <person name="Mondo S."/>
            <person name="Labutti K."/>
            <person name="Haridas S."/>
            <person name="Pangalinan J."/>
            <person name="Salamov A.A."/>
            <person name="Simmons B.A."/>
            <person name="Magnuson J.K."/>
            <person name="Chen J."/>
            <person name="Drula E."/>
            <person name="Henrissat B."/>
            <person name="Wiebenga A."/>
            <person name="Lubbers R.J."/>
            <person name="Gomes A.C."/>
            <person name="Makela M.R."/>
            <person name="Stajich J."/>
            <person name="Grigoriev I.V."/>
            <person name="Mortensen U.H."/>
            <person name="De Vries R.P."/>
            <person name="Baker S.E."/>
            <person name="Andersen M.R."/>
        </authorList>
    </citation>
    <scope>NUCLEOTIDE SEQUENCE [LARGE SCALE GENOMIC DNA]</scope>
    <source>
        <strain evidence="3 4">CBS 209.92</strain>
    </source>
</reference>
<dbReference type="SMART" id="SM00332">
    <property type="entry name" value="PP2Cc"/>
    <property type="match status" value="1"/>
</dbReference>
<dbReference type="Gene3D" id="3.60.40.10">
    <property type="entry name" value="PPM-type phosphatase domain"/>
    <property type="match status" value="1"/>
</dbReference>
<gene>
    <name evidence="3" type="ORF">BJX66DRAFT_303204</name>
</gene>
<comment type="caution">
    <text evidence="3">The sequence shown here is derived from an EMBL/GenBank/DDBJ whole genome shotgun (WGS) entry which is preliminary data.</text>
</comment>
<dbReference type="PANTHER" id="PTHR13832">
    <property type="entry name" value="PROTEIN PHOSPHATASE 2C"/>
    <property type="match status" value="1"/>
</dbReference>
<evidence type="ECO:0000256" key="1">
    <source>
        <dbReference type="SAM" id="MobiDB-lite"/>
    </source>
</evidence>
<protein>
    <submittedName>
        <fullName evidence="3">Protein serine/threonine phosphatase 2C</fullName>
    </submittedName>
</protein>
<organism evidence="3 4">
    <name type="scientific">Aspergillus keveii</name>
    <dbReference type="NCBI Taxonomy" id="714993"/>
    <lineage>
        <taxon>Eukaryota</taxon>
        <taxon>Fungi</taxon>
        <taxon>Dikarya</taxon>
        <taxon>Ascomycota</taxon>
        <taxon>Pezizomycotina</taxon>
        <taxon>Eurotiomycetes</taxon>
        <taxon>Eurotiomycetidae</taxon>
        <taxon>Eurotiales</taxon>
        <taxon>Aspergillaceae</taxon>
        <taxon>Aspergillus</taxon>
        <taxon>Aspergillus subgen. Nidulantes</taxon>
    </lineage>
</organism>
<accession>A0ABR4G6J4</accession>